<protein>
    <submittedName>
        <fullName evidence="1">Uncharacterized protein</fullName>
    </submittedName>
</protein>
<sequence length="72" mass="7744">MEGTLPRSSLRDDRRLCRLDSFALASIVGGVQRHSGNWRALNIREHGIGVSQTLSYVAGISMVGTGEGSTKN</sequence>
<accession>A0AAW2J4P8</accession>
<reference evidence="1" key="1">
    <citation type="submission" date="2020-06" db="EMBL/GenBank/DDBJ databases">
        <authorList>
            <person name="Li T."/>
            <person name="Hu X."/>
            <person name="Zhang T."/>
            <person name="Song X."/>
            <person name="Zhang H."/>
            <person name="Dai N."/>
            <person name="Sheng W."/>
            <person name="Hou X."/>
            <person name="Wei L."/>
        </authorList>
    </citation>
    <scope>NUCLEOTIDE SEQUENCE</scope>
    <source>
        <strain evidence="1">G02</strain>
        <tissue evidence="1">Leaf</tissue>
    </source>
</reference>
<comment type="caution">
    <text evidence="1">The sequence shown here is derived from an EMBL/GenBank/DDBJ whole genome shotgun (WGS) entry which is preliminary data.</text>
</comment>
<dbReference type="AlphaFoldDB" id="A0AAW2J4P8"/>
<reference evidence="1" key="2">
    <citation type="journal article" date="2024" name="Plant">
        <title>Genomic evolution and insights into agronomic trait innovations of Sesamum species.</title>
        <authorList>
            <person name="Miao H."/>
            <person name="Wang L."/>
            <person name="Qu L."/>
            <person name="Liu H."/>
            <person name="Sun Y."/>
            <person name="Le M."/>
            <person name="Wang Q."/>
            <person name="Wei S."/>
            <person name="Zheng Y."/>
            <person name="Lin W."/>
            <person name="Duan Y."/>
            <person name="Cao H."/>
            <person name="Xiong S."/>
            <person name="Wang X."/>
            <person name="Wei L."/>
            <person name="Li C."/>
            <person name="Ma Q."/>
            <person name="Ju M."/>
            <person name="Zhao R."/>
            <person name="Li G."/>
            <person name="Mu C."/>
            <person name="Tian Q."/>
            <person name="Mei H."/>
            <person name="Zhang T."/>
            <person name="Gao T."/>
            <person name="Zhang H."/>
        </authorList>
    </citation>
    <scope>NUCLEOTIDE SEQUENCE</scope>
    <source>
        <strain evidence="1">G02</strain>
    </source>
</reference>
<proteinExistence type="predicted"/>
<evidence type="ECO:0000313" key="1">
    <source>
        <dbReference type="EMBL" id="KAL0288723.1"/>
    </source>
</evidence>
<gene>
    <name evidence="1" type="ORF">Sradi_7091100</name>
</gene>
<name>A0AAW2J4P8_SESRA</name>
<organism evidence="1">
    <name type="scientific">Sesamum radiatum</name>
    <name type="common">Black benniseed</name>
    <dbReference type="NCBI Taxonomy" id="300843"/>
    <lineage>
        <taxon>Eukaryota</taxon>
        <taxon>Viridiplantae</taxon>
        <taxon>Streptophyta</taxon>
        <taxon>Embryophyta</taxon>
        <taxon>Tracheophyta</taxon>
        <taxon>Spermatophyta</taxon>
        <taxon>Magnoliopsida</taxon>
        <taxon>eudicotyledons</taxon>
        <taxon>Gunneridae</taxon>
        <taxon>Pentapetalae</taxon>
        <taxon>asterids</taxon>
        <taxon>lamiids</taxon>
        <taxon>Lamiales</taxon>
        <taxon>Pedaliaceae</taxon>
        <taxon>Sesamum</taxon>
    </lineage>
</organism>
<dbReference type="EMBL" id="JACGWJ010000749">
    <property type="protein sequence ID" value="KAL0288723.1"/>
    <property type="molecule type" value="Genomic_DNA"/>
</dbReference>